<dbReference type="GO" id="GO:0006396">
    <property type="term" value="P:RNA processing"/>
    <property type="evidence" value="ECO:0007669"/>
    <property type="project" value="TreeGrafter"/>
</dbReference>
<keyword evidence="2" id="KW-0539">Nucleus</keyword>
<sequence length="248" mass="27543">MSATLFDTSDSSLEELLTQAKETLAQKKQAQIAEEKSNSKNKKTEGTRALSVPLKINAELLDPSKLLLQTSKASGVTRLNTKTAYSDSNSSTGIDSVIEEKKPAPDPTAKRLTKKAAMEAKQQTAGKNWFGMKAPVVTDELKNDLRVLQLRNVLDPKRFYKKSAGVKKIPKYFEMGTVIEGATEFYSARMTRKERKSNIVDELLADKQARDYFKRKVGEIHAHNNSGRGGRRGQIKPSSSSGSKRHKK</sequence>
<dbReference type="InterPro" id="IPR014810">
    <property type="entry name" value="Fcf2_C"/>
</dbReference>
<dbReference type="Pfam" id="PF08698">
    <property type="entry name" value="Fcf2"/>
    <property type="match status" value="1"/>
</dbReference>
<dbReference type="PANTHER" id="PTHR21686:SF12">
    <property type="entry name" value="DEOXYNUCLEOTIDYLTRANSFERASE TERMINAL-INTERACTING PROTEIN 2"/>
    <property type="match status" value="1"/>
</dbReference>
<accession>A0A9W7XHQ7</accession>
<dbReference type="EMBL" id="JANBOH010000301">
    <property type="protein sequence ID" value="KAJ1643055.1"/>
    <property type="molecule type" value="Genomic_DNA"/>
</dbReference>
<comment type="caution">
    <text evidence="5">The sequence shown here is derived from an EMBL/GenBank/DDBJ whole genome shotgun (WGS) entry which is preliminary data.</text>
</comment>
<proteinExistence type="predicted"/>
<evidence type="ECO:0000313" key="6">
    <source>
        <dbReference type="Proteomes" id="UP001145021"/>
    </source>
</evidence>
<evidence type="ECO:0000256" key="2">
    <source>
        <dbReference type="ARBA" id="ARBA00023242"/>
    </source>
</evidence>
<dbReference type="AlphaFoldDB" id="A0A9W7XHQ7"/>
<feature type="compositionally biased region" description="Basic and acidic residues" evidence="3">
    <location>
        <begin position="33"/>
        <end position="46"/>
    </location>
</feature>
<feature type="region of interest" description="Disordered" evidence="3">
    <location>
        <begin position="28"/>
        <end position="48"/>
    </location>
</feature>
<evidence type="ECO:0000256" key="1">
    <source>
        <dbReference type="ARBA" id="ARBA00004604"/>
    </source>
</evidence>
<organism evidence="5 6">
    <name type="scientific">Coemansia asiatica</name>
    <dbReference type="NCBI Taxonomy" id="1052880"/>
    <lineage>
        <taxon>Eukaryota</taxon>
        <taxon>Fungi</taxon>
        <taxon>Fungi incertae sedis</taxon>
        <taxon>Zoopagomycota</taxon>
        <taxon>Kickxellomycotina</taxon>
        <taxon>Kickxellomycetes</taxon>
        <taxon>Kickxellales</taxon>
        <taxon>Kickxellaceae</taxon>
        <taxon>Coemansia</taxon>
    </lineage>
</organism>
<dbReference type="Proteomes" id="UP001145021">
    <property type="component" value="Unassembled WGS sequence"/>
</dbReference>
<protein>
    <submittedName>
        <fullName evidence="5">Rrna-processing protein fcf2</fullName>
    </submittedName>
</protein>
<keyword evidence="6" id="KW-1185">Reference proteome</keyword>
<evidence type="ECO:0000313" key="5">
    <source>
        <dbReference type="EMBL" id="KAJ1643055.1"/>
    </source>
</evidence>
<feature type="region of interest" description="Disordered" evidence="3">
    <location>
        <begin position="218"/>
        <end position="248"/>
    </location>
</feature>
<reference evidence="5" key="1">
    <citation type="submission" date="2022-07" db="EMBL/GenBank/DDBJ databases">
        <title>Phylogenomic reconstructions and comparative analyses of Kickxellomycotina fungi.</title>
        <authorList>
            <person name="Reynolds N.K."/>
            <person name="Stajich J.E."/>
            <person name="Barry K."/>
            <person name="Grigoriev I.V."/>
            <person name="Crous P."/>
            <person name="Smith M.E."/>
        </authorList>
    </citation>
    <scope>NUCLEOTIDE SEQUENCE</scope>
    <source>
        <strain evidence="5">NBRC 105413</strain>
    </source>
</reference>
<feature type="domain" description="Fcf2 pre-rRNA processing C-terminal" evidence="4">
    <location>
        <begin position="122"/>
        <end position="216"/>
    </location>
</feature>
<name>A0A9W7XHQ7_9FUNG</name>
<dbReference type="InterPro" id="IPR039883">
    <property type="entry name" value="Fcf2/DNTTIP2"/>
</dbReference>
<evidence type="ECO:0000259" key="4">
    <source>
        <dbReference type="Pfam" id="PF08698"/>
    </source>
</evidence>
<dbReference type="GO" id="GO:0003723">
    <property type="term" value="F:RNA binding"/>
    <property type="evidence" value="ECO:0007669"/>
    <property type="project" value="TreeGrafter"/>
</dbReference>
<gene>
    <name evidence="5" type="primary">fcf2</name>
    <name evidence="5" type="ORF">LPJ64_005133</name>
</gene>
<dbReference type="GO" id="GO:0005730">
    <property type="term" value="C:nucleolus"/>
    <property type="evidence" value="ECO:0007669"/>
    <property type="project" value="UniProtKB-SubCell"/>
</dbReference>
<feature type="region of interest" description="Disordered" evidence="3">
    <location>
        <begin position="84"/>
        <end position="110"/>
    </location>
</feature>
<dbReference type="PANTHER" id="PTHR21686">
    <property type="entry name" value="DEOXYNUCLEOTIDYLTRANSFERASE TERMINAL-INTERACTING PROTEIN 2"/>
    <property type="match status" value="1"/>
</dbReference>
<feature type="compositionally biased region" description="Polar residues" evidence="3">
    <location>
        <begin position="84"/>
        <end position="94"/>
    </location>
</feature>
<comment type="subcellular location">
    <subcellularLocation>
        <location evidence="1">Nucleus</location>
        <location evidence="1">Nucleolus</location>
    </subcellularLocation>
</comment>
<evidence type="ECO:0000256" key="3">
    <source>
        <dbReference type="SAM" id="MobiDB-lite"/>
    </source>
</evidence>